<proteinExistence type="predicted"/>
<sequence>MFTDAARMSSKEAKAGEAVEVEDISSGDMSSGDQASAKDSLDQDYGEFVHNSTTDEGDTTDTSTEDSLSTSAMERSISDEMRREVYSIDDEARRRAINYCLTFTVLLFTLPLAVMYFTYRFLLKDYFGFDDARAALYAGGVAAVLVIVLVAMFVWIAYREEKHDAALLKKES</sequence>
<name>A0A0M3ITE9_ASCLU</name>
<evidence type="ECO:0000256" key="3">
    <source>
        <dbReference type="ARBA" id="ARBA00022989"/>
    </source>
</evidence>
<evidence type="ECO:0000256" key="1">
    <source>
        <dbReference type="ARBA" id="ARBA00022692"/>
    </source>
</evidence>
<feature type="transmembrane region" description="Helical" evidence="7">
    <location>
        <begin position="134"/>
        <end position="158"/>
    </location>
</feature>
<dbReference type="GO" id="GO:0070072">
    <property type="term" value="P:vacuolar proton-transporting V-type ATPase complex assembly"/>
    <property type="evidence" value="ECO:0007669"/>
    <property type="project" value="InterPro"/>
</dbReference>
<dbReference type="InterPro" id="IPR019013">
    <property type="entry name" value="Vma21"/>
</dbReference>
<evidence type="ECO:0000313" key="9">
    <source>
        <dbReference type="WBParaSite" id="ALUE_0002202701-mRNA-1"/>
    </source>
</evidence>
<keyword evidence="5" id="KW-0968">Cytoplasmic vesicle</keyword>
<dbReference type="AlphaFoldDB" id="A0A0M3ITE9"/>
<evidence type="ECO:0000256" key="5">
    <source>
        <dbReference type="ARBA" id="ARBA00023329"/>
    </source>
</evidence>
<accession>A0A0M3ITE9</accession>
<dbReference type="PANTHER" id="PTHR31792:SF3">
    <property type="entry name" value="VACUOLAR ATPASE ASSEMBLY INTEGRAL MEMBRANE PROTEIN VMA21"/>
    <property type="match status" value="1"/>
</dbReference>
<keyword evidence="2" id="KW-0256">Endoplasmic reticulum</keyword>
<evidence type="ECO:0000256" key="2">
    <source>
        <dbReference type="ARBA" id="ARBA00022824"/>
    </source>
</evidence>
<evidence type="ECO:0000313" key="8">
    <source>
        <dbReference type="Proteomes" id="UP000036681"/>
    </source>
</evidence>
<protein>
    <submittedName>
        <fullName evidence="9">VMA21-like domain protein</fullName>
    </submittedName>
</protein>
<keyword evidence="3 7" id="KW-1133">Transmembrane helix</keyword>
<evidence type="ECO:0000256" key="6">
    <source>
        <dbReference type="SAM" id="MobiDB-lite"/>
    </source>
</evidence>
<keyword evidence="1 7" id="KW-0812">Transmembrane</keyword>
<dbReference type="GO" id="GO:0005789">
    <property type="term" value="C:endoplasmic reticulum membrane"/>
    <property type="evidence" value="ECO:0007669"/>
    <property type="project" value="TreeGrafter"/>
</dbReference>
<feature type="compositionally biased region" description="Low complexity" evidence="6">
    <location>
        <begin position="60"/>
        <end position="71"/>
    </location>
</feature>
<evidence type="ECO:0000256" key="7">
    <source>
        <dbReference type="SAM" id="Phobius"/>
    </source>
</evidence>
<organism evidence="8 9">
    <name type="scientific">Ascaris lumbricoides</name>
    <name type="common">Giant roundworm</name>
    <dbReference type="NCBI Taxonomy" id="6252"/>
    <lineage>
        <taxon>Eukaryota</taxon>
        <taxon>Metazoa</taxon>
        <taxon>Ecdysozoa</taxon>
        <taxon>Nematoda</taxon>
        <taxon>Chromadorea</taxon>
        <taxon>Rhabditida</taxon>
        <taxon>Spirurina</taxon>
        <taxon>Ascaridomorpha</taxon>
        <taxon>Ascaridoidea</taxon>
        <taxon>Ascarididae</taxon>
        <taxon>Ascaris</taxon>
    </lineage>
</organism>
<dbReference type="Pfam" id="PF09446">
    <property type="entry name" value="VMA21"/>
    <property type="match status" value="1"/>
</dbReference>
<reference evidence="9" key="1">
    <citation type="submission" date="2017-02" db="UniProtKB">
        <authorList>
            <consortium name="WormBaseParasite"/>
        </authorList>
    </citation>
    <scope>IDENTIFICATION</scope>
</reference>
<dbReference type="Proteomes" id="UP000036681">
    <property type="component" value="Unplaced"/>
</dbReference>
<dbReference type="WBParaSite" id="ALUE_0002202701-mRNA-1">
    <property type="protein sequence ID" value="ALUE_0002202701-mRNA-1"/>
    <property type="gene ID" value="ALUE_0002202701"/>
</dbReference>
<evidence type="ECO:0000256" key="4">
    <source>
        <dbReference type="ARBA" id="ARBA00023136"/>
    </source>
</evidence>
<keyword evidence="8" id="KW-1185">Reference proteome</keyword>
<dbReference type="GO" id="GO:0031410">
    <property type="term" value="C:cytoplasmic vesicle"/>
    <property type="evidence" value="ECO:0007669"/>
    <property type="project" value="UniProtKB-KW"/>
</dbReference>
<dbReference type="PANTHER" id="PTHR31792">
    <property type="entry name" value="VACUOLAR ATPASE ASSEMBLY INTEGRAL MEMBRANE PROTEIN VMA21"/>
    <property type="match status" value="1"/>
</dbReference>
<keyword evidence="4 7" id="KW-0472">Membrane</keyword>
<feature type="transmembrane region" description="Helical" evidence="7">
    <location>
        <begin position="96"/>
        <end position="122"/>
    </location>
</feature>
<feature type="region of interest" description="Disordered" evidence="6">
    <location>
        <begin position="1"/>
        <end position="76"/>
    </location>
</feature>